<evidence type="ECO:0000256" key="12">
    <source>
        <dbReference type="PROSITE-ProRule" id="PRU00277"/>
    </source>
</evidence>
<dbReference type="SUPFAM" id="SSF109998">
    <property type="entry name" value="Triger factor/SurA peptide-binding domain-like"/>
    <property type="match status" value="1"/>
</dbReference>
<dbReference type="Gene3D" id="1.10.3120.10">
    <property type="entry name" value="Trigger factor, C-terminal domain"/>
    <property type="match status" value="1"/>
</dbReference>
<dbReference type="SUPFAM" id="SSF102735">
    <property type="entry name" value="Trigger factor ribosome-binding domain"/>
    <property type="match status" value="1"/>
</dbReference>
<name>A0A1X0YCU0_9BACT</name>
<protein>
    <recommendedName>
        <fullName evidence="4 11">Trigger factor</fullName>
        <shortName evidence="11">TF</shortName>
        <ecNumber evidence="3 11">5.2.1.8</ecNumber>
    </recommendedName>
    <alternativeName>
        <fullName evidence="10 11">PPIase</fullName>
    </alternativeName>
</protein>
<comment type="caution">
    <text evidence="15">The sequence shown here is derived from an EMBL/GenBank/DDBJ whole genome shotgun (WGS) entry which is preliminary data.</text>
</comment>
<dbReference type="PROSITE" id="PS50059">
    <property type="entry name" value="FKBP_PPIASE"/>
    <property type="match status" value="1"/>
</dbReference>
<comment type="catalytic activity">
    <reaction evidence="1 11 12">
        <text>[protein]-peptidylproline (omega=180) = [protein]-peptidylproline (omega=0)</text>
        <dbReference type="Rhea" id="RHEA:16237"/>
        <dbReference type="Rhea" id="RHEA-COMP:10747"/>
        <dbReference type="Rhea" id="RHEA-COMP:10748"/>
        <dbReference type="ChEBI" id="CHEBI:83833"/>
        <dbReference type="ChEBI" id="CHEBI:83834"/>
        <dbReference type="EC" id="5.2.1.8"/>
    </reaction>
</comment>
<dbReference type="Pfam" id="PF00254">
    <property type="entry name" value="FKBP_C"/>
    <property type="match status" value="1"/>
</dbReference>
<keyword evidence="5 11" id="KW-0132">Cell division</keyword>
<evidence type="ECO:0000256" key="4">
    <source>
        <dbReference type="ARBA" id="ARBA00016902"/>
    </source>
</evidence>
<evidence type="ECO:0000256" key="3">
    <source>
        <dbReference type="ARBA" id="ARBA00013194"/>
    </source>
</evidence>
<comment type="domain">
    <text evidence="11">Consists of 3 domains; the N-terminus binds the ribosome, the middle domain has PPIase activity, while the C-terminus has intrinsic chaperone activity on its own.</text>
</comment>
<keyword evidence="16" id="KW-1185">Reference proteome</keyword>
<keyword evidence="7 11" id="KW-0143">Chaperone</keyword>
<dbReference type="GO" id="GO:0005737">
    <property type="term" value="C:cytoplasm"/>
    <property type="evidence" value="ECO:0007669"/>
    <property type="project" value="UniProtKB-SubCell"/>
</dbReference>
<gene>
    <name evidence="11" type="primary">tig</name>
    <name evidence="15" type="ORF">B5V00_02385</name>
</gene>
<dbReference type="GO" id="GO:0051083">
    <property type="term" value="P:'de novo' cotranslational protein folding"/>
    <property type="evidence" value="ECO:0007669"/>
    <property type="project" value="TreeGrafter"/>
</dbReference>
<dbReference type="PANTHER" id="PTHR30560">
    <property type="entry name" value="TRIGGER FACTOR CHAPERONE AND PEPTIDYL-PROLYL CIS/TRANS ISOMERASE"/>
    <property type="match status" value="1"/>
</dbReference>
<dbReference type="Gene3D" id="3.30.70.1050">
    <property type="entry name" value="Trigger factor ribosome-binding domain"/>
    <property type="match status" value="1"/>
</dbReference>
<evidence type="ECO:0000256" key="2">
    <source>
        <dbReference type="ARBA" id="ARBA00005464"/>
    </source>
</evidence>
<keyword evidence="6 11" id="KW-0697">Rotamase</keyword>
<dbReference type="InterPro" id="IPR046357">
    <property type="entry name" value="PPIase_dom_sf"/>
</dbReference>
<dbReference type="InterPro" id="IPR008880">
    <property type="entry name" value="Trigger_fac_C"/>
</dbReference>
<dbReference type="GO" id="GO:0003755">
    <property type="term" value="F:peptidyl-prolyl cis-trans isomerase activity"/>
    <property type="evidence" value="ECO:0007669"/>
    <property type="project" value="UniProtKB-UniRule"/>
</dbReference>
<evidence type="ECO:0000259" key="14">
    <source>
        <dbReference type="PROSITE" id="PS50059"/>
    </source>
</evidence>
<dbReference type="RefSeq" id="WP_085009146.1">
    <property type="nucleotide sequence ID" value="NZ_NAAD01000002.1"/>
</dbReference>
<dbReference type="InterPro" id="IPR008881">
    <property type="entry name" value="Trigger_fac_ribosome-bd_bac"/>
</dbReference>
<keyword evidence="8 11" id="KW-0413">Isomerase</keyword>
<dbReference type="InterPro" id="IPR036611">
    <property type="entry name" value="Trigger_fac_ribosome-bd_sf"/>
</dbReference>
<reference evidence="15 16" key="1">
    <citation type="submission" date="2017-03" db="EMBL/GenBank/DDBJ databases">
        <title>Genome sequence of Geothermobacter sp. EPR-M, Deep-Sea Iron Reducer.</title>
        <authorList>
            <person name="Tully B."/>
            <person name="Savalia P."/>
            <person name="Abuyen K."/>
            <person name="Baughan C."/>
            <person name="Romero E."/>
            <person name="Ronkowski C."/>
            <person name="Torres B."/>
            <person name="Tremblay J."/>
            <person name="Trujillo A."/>
            <person name="Tyler M."/>
            <person name="Perez-Rodriguez I."/>
            <person name="Amend J."/>
        </authorList>
    </citation>
    <scope>NUCLEOTIDE SEQUENCE [LARGE SCALE GENOMIC DNA]</scope>
    <source>
        <strain evidence="15 16">EPR-M</strain>
    </source>
</reference>
<dbReference type="GO" id="GO:0043335">
    <property type="term" value="P:protein unfolding"/>
    <property type="evidence" value="ECO:0007669"/>
    <property type="project" value="TreeGrafter"/>
</dbReference>
<comment type="similarity">
    <text evidence="2 11 13">Belongs to the FKBP-type PPIase family. Tig subfamily.</text>
</comment>
<keyword evidence="9 11" id="KW-0131">Cell cycle</keyword>
<dbReference type="PIRSF" id="PIRSF003095">
    <property type="entry name" value="Trigger_factor"/>
    <property type="match status" value="1"/>
</dbReference>
<dbReference type="InterPro" id="IPR005215">
    <property type="entry name" value="Trig_fac"/>
</dbReference>
<dbReference type="InterPro" id="IPR037041">
    <property type="entry name" value="Trigger_fac_C_sf"/>
</dbReference>
<sequence length="446" mass="50221">MNVKVEEVSSIRKKLSFELNADQVGEEIRRAYGEIARTAKVKGFRKGKVPPKVLEQYYAPQMREKVLTRLINDSYFKALVDHQLPAVGNPEIIESGEIAKGTPFTYVAEVEVKPEVTACDYTGLQLEKEIFALDQELLDHRLEEMQKSRSSMEVSKRKKAREGDFVTIDFQGFVDGEAFEGGTAEGHVLELGSGSFIPGFEEQVVGMKRDEEKEIEVSFPEEYGNKDLAGRPAVFKVKLHEIKEKKVPELDDEFAKGYGVDSLAELKEKLAENYREQETGRIDSELRERLVKALVERNPVDVPEAMVQQQLEYMLDNIRNRMQQQGMSLEMLGMNEESFAAMYRETAVGQVQGSLILEAIARQEEIAVEDGEIDGKLEEIAAMANASLDAVKKYYDNDEARSSLKSQIVEEKTIAFLLEKATVTEVSKDQLAENQPAEESESPAEV</sequence>
<dbReference type="Pfam" id="PF05698">
    <property type="entry name" value="Trigger_C"/>
    <property type="match status" value="1"/>
</dbReference>
<keyword evidence="11" id="KW-0963">Cytoplasm</keyword>
<dbReference type="HAMAP" id="MF_00303">
    <property type="entry name" value="Trigger_factor_Tig"/>
    <property type="match status" value="1"/>
</dbReference>
<dbReference type="GO" id="GO:0051301">
    <property type="term" value="P:cell division"/>
    <property type="evidence" value="ECO:0007669"/>
    <property type="project" value="UniProtKB-KW"/>
</dbReference>
<dbReference type="FunFam" id="3.10.50.40:FF:000001">
    <property type="entry name" value="Trigger factor"/>
    <property type="match status" value="1"/>
</dbReference>
<evidence type="ECO:0000256" key="10">
    <source>
        <dbReference type="ARBA" id="ARBA00029986"/>
    </source>
</evidence>
<dbReference type="STRING" id="1969733.B5V00_02385"/>
<evidence type="ECO:0000313" key="16">
    <source>
        <dbReference type="Proteomes" id="UP000193136"/>
    </source>
</evidence>
<evidence type="ECO:0000256" key="9">
    <source>
        <dbReference type="ARBA" id="ARBA00023306"/>
    </source>
</evidence>
<dbReference type="InterPro" id="IPR001179">
    <property type="entry name" value="PPIase_FKBP_dom"/>
</dbReference>
<evidence type="ECO:0000256" key="5">
    <source>
        <dbReference type="ARBA" id="ARBA00022618"/>
    </source>
</evidence>
<evidence type="ECO:0000256" key="7">
    <source>
        <dbReference type="ARBA" id="ARBA00023186"/>
    </source>
</evidence>
<comment type="subcellular location">
    <subcellularLocation>
        <location evidence="11">Cytoplasm</location>
    </subcellularLocation>
    <text evidence="11">About half TF is bound to the ribosome near the polypeptide exit tunnel while the other half is free in the cytoplasm.</text>
</comment>
<dbReference type="NCBIfam" id="TIGR00115">
    <property type="entry name" value="tig"/>
    <property type="match status" value="1"/>
</dbReference>
<dbReference type="AlphaFoldDB" id="A0A1X0YCU0"/>
<dbReference type="PANTHER" id="PTHR30560:SF3">
    <property type="entry name" value="TRIGGER FACTOR-LIKE PROTEIN TIG, CHLOROPLASTIC"/>
    <property type="match status" value="1"/>
</dbReference>
<feature type="domain" description="PPIase FKBP-type" evidence="14">
    <location>
        <begin position="163"/>
        <end position="243"/>
    </location>
</feature>
<organism evidence="15 16">
    <name type="scientific">Geothermobacter hydrogeniphilus</name>
    <dbReference type="NCBI Taxonomy" id="1969733"/>
    <lineage>
        <taxon>Bacteria</taxon>
        <taxon>Pseudomonadati</taxon>
        <taxon>Thermodesulfobacteriota</taxon>
        <taxon>Desulfuromonadia</taxon>
        <taxon>Desulfuromonadales</taxon>
        <taxon>Geothermobacteraceae</taxon>
        <taxon>Geothermobacter</taxon>
    </lineage>
</organism>
<dbReference type="SUPFAM" id="SSF54534">
    <property type="entry name" value="FKBP-like"/>
    <property type="match status" value="1"/>
</dbReference>
<dbReference type="GO" id="GO:0044183">
    <property type="term" value="F:protein folding chaperone"/>
    <property type="evidence" value="ECO:0007669"/>
    <property type="project" value="TreeGrafter"/>
</dbReference>
<evidence type="ECO:0000313" key="15">
    <source>
        <dbReference type="EMBL" id="ORJ62922.1"/>
    </source>
</evidence>
<dbReference type="GO" id="GO:0015031">
    <property type="term" value="P:protein transport"/>
    <property type="evidence" value="ECO:0007669"/>
    <property type="project" value="UniProtKB-UniRule"/>
</dbReference>
<dbReference type="EC" id="5.2.1.8" evidence="3 11"/>
<evidence type="ECO:0000256" key="8">
    <source>
        <dbReference type="ARBA" id="ARBA00023235"/>
    </source>
</evidence>
<dbReference type="InterPro" id="IPR027304">
    <property type="entry name" value="Trigger_fact/SurA_dom_sf"/>
</dbReference>
<comment type="function">
    <text evidence="11">Involved in protein export. Acts as a chaperone by maintaining the newly synthesized protein in an open conformation. Functions as a peptidyl-prolyl cis-trans isomerase.</text>
</comment>
<evidence type="ECO:0000256" key="11">
    <source>
        <dbReference type="HAMAP-Rule" id="MF_00303"/>
    </source>
</evidence>
<evidence type="ECO:0000256" key="1">
    <source>
        <dbReference type="ARBA" id="ARBA00000971"/>
    </source>
</evidence>
<evidence type="ECO:0000256" key="6">
    <source>
        <dbReference type="ARBA" id="ARBA00023110"/>
    </source>
</evidence>
<dbReference type="Gene3D" id="3.10.50.40">
    <property type="match status" value="1"/>
</dbReference>
<dbReference type="Proteomes" id="UP000193136">
    <property type="component" value="Unassembled WGS sequence"/>
</dbReference>
<dbReference type="EMBL" id="NAAD01000002">
    <property type="protein sequence ID" value="ORJ62922.1"/>
    <property type="molecule type" value="Genomic_DNA"/>
</dbReference>
<dbReference type="Pfam" id="PF05697">
    <property type="entry name" value="Trigger_N"/>
    <property type="match status" value="1"/>
</dbReference>
<proteinExistence type="inferred from homology"/>
<dbReference type="GO" id="GO:0043022">
    <property type="term" value="F:ribosome binding"/>
    <property type="evidence" value="ECO:0007669"/>
    <property type="project" value="TreeGrafter"/>
</dbReference>
<evidence type="ECO:0000256" key="13">
    <source>
        <dbReference type="RuleBase" id="RU003914"/>
    </source>
</evidence>
<accession>A0A1X0YCU0</accession>
<dbReference type="OrthoDB" id="9767721at2"/>